<dbReference type="PANTHER" id="PTHR42949:SF3">
    <property type="entry name" value="ANAEROBIC GLYCEROL-3-PHOSPHATE DEHYDROGENASE SUBUNIT B"/>
    <property type="match status" value="1"/>
</dbReference>
<sequence>MSSTSQRKAQHLQADILIIGAGPAGIAALLPLLEAGRRVIWVEQSAQAGGQIWRAGLPAHWRAQVEAALSHPSLQCCFGHAVIDAHIEATDQAVSLRLYQPAHPNRVPVQVQAPQLLLATGGRERFLPFPGWTLPGITGAGGLQALVKQGWPIEGQRVVLAGSGPLLLAAADTVRQAGGQILLIAEQASRASLLRFAAGLPATKAAQAAGLAWRLRGIPYRSGTWVQSASGDGRLQSIQLSTGRATWALDCDALGLGFGLLPNTELAQMLGCQLTDDGAIAVDAGMATNLPGVFAAGECTGIGGVDKSVVEGSLAAQSMLGRAGASRSRRGALKFADLLQRRFSSRPEVLKLADISTTICRCEDVSLGQLKAHSDWREAKLQTRCGMGACQGRICGPICESLLGWPAQQNRGLRTPLQAAPLHLLAED</sequence>
<dbReference type="PANTHER" id="PTHR42949">
    <property type="entry name" value="ANAEROBIC GLYCEROL-3-PHOSPHATE DEHYDROGENASE SUBUNIT B"/>
    <property type="match status" value="1"/>
</dbReference>
<protein>
    <recommendedName>
        <fullName evidence="2">FAD/NAD(P)-binding domain-containing protein</fullName>
    </recommendedName>
</protein>
<reference evidence="3 4" key="1">
    <citation type="submission" date="2018-01" db="EMBL/GenBank/DDBJ databases">
        <title>Draft genome sequence of Paucibacter aquatile CR182 isolated from freshwater of the Nakdong River.</title>
        <authorList>
            <person name="Choi A."/>
            <person name="Chung E.J."/>
        </authorList>
    </citation>
    <scope>NUCLEOTIDE SEQUENCE [LARGE SCALE GENOMIC DNA]</scope>
    <source>
        <strain evidence="3 4">CR182</strain>
    </source>
</reference>
<dbReference type="AlphaFoldDB" id="A0A2N8KY58"/>
<accession>A0A2N8KY58</accession>
<dbReference type="Pfam" id="PF07992">
    <property type="entry name" value="Pyr_redox_2"/>
    <property type="match status" value="1"/>
</dbReference>
<dbReference type="Proteomes" id="UP000235916">
    <property type="component" value="Unassembled WGS sequence"/>
</dbReference>
<evidence type="ECO:0000313" key="3">
    <source>
        <dbReference type="EMBL" id="PND38387.1"/>
    </source>
</evidence>
<evidence type="ECO:0000259" key="2">
    <source>
        <dbReference type="Pfam" id="PF07992"/>
    </source>
</evidence>
<gene>
    <name evidence="3" type="ORF">C1O66_13200</name>
</gene>
<feature type="domain" description="FAD/NAD(P)-binding" evidence="2">
    <location>
        <begin position="15"/>
        <end position="302"/>
    </location>
</feature>
<dbReference type="GO" id="GO:0016491">
    <property type="term" value="F:oxidoreductase activity"/>
    <property type="evidence" value="ECO:0007669"/>
    <property type="project" value="UniProtKB-KW"/>
</dbReference>
<dbReference type="PRINTS" id="PR00469">
    <property type="entry name" value="PNDRDTASEII"/>
</dbReference>
<dbReference type="Gene3D" id="3.50.50.60">
    <property type="entry name" value="FAD/NAD(P)-binding domain"/>
    <property type="match status" value="2"/>
</dbReference>
<dbReference type="RefSeq" id="WP_102768306.1">
    <property type="nucleotide sequence ID" value="NZ_POSP01000003.1"/>
</dbReference>
<dbReference type="InterPro" id="IPR023753">
    <property type="entry name" value="FAD/NAD-binding_dom"/>
</dbReference>
<name>A0A2N8KY58_9BURK</name>
<dbReference type="InterPro" id="IPR017224">
    <property type="entry name" value="Opine_Oxase_asu/HCN_bsu"/>
</dbReference>
<dbReference type="OrthoDB" id="9801699at2"/>
<evidence type="ECO:0000256" key="1">
    <source>
        <dbReference type="ARBA" id="ARBA00023002"/>
    </source>
</evidence>
<dbReference type="EMBL" id="POSP01000003">
    <property type="protein sequence ID" value="PND38387.1"/>
    <property type="molecule type" value="Genomic_DNA"/>
</dbReference>
<dbReference type="Gene3D" id="1.10.10.1100">
    <property type="entry name" value="BFD-like [2Fe-2S]-binding domain"/>
    <property type="match status" value="1"/>
</dbReference>
<dbReference type="InterPro" id="IPR036188">
    <property type="entry name" value="FAD/NAD-bd_sf"/>
</dbReference>
<evidence type="ECO:0000313" key="4">
    <source>
        <dbReference type="Proteomes" id="UP000235916"/>
    </source>
</evidence>
<dbReference type="InterPro" id="IPR041854">
    <property type="entry name" value="BFD-like_2Fe2S-bd_dom_sf"/>
</dbReference>
<comment type="caution">
    <text evidence="3">The sequence shown here is derived from an EMBL/GenBank/DDBJ whole genome shotgun (WGS) entry which is preliminary data.</text>
</comment>
<keyword evidence="4" id="KW-1185">Reference proteome</keyword>
<dbReference type="InterPro" id="IPR051691">
    <property type="entry name" value="Metab_Enz_Cyan_OpOx_G3PDH"/>
</dbReference>
<dbReference type="SUPFAM" id="SSF51905">
    <property type="entry name" value="FAD/NAD(P)-binding domain"/>
    <property type="match status" value="1"/>
</dbReference>
<proteinExistence type="predicted"/>
<dbReference type="PIRSF" id="PIRSF037495">
    <property type="entry name" value="Opine_OX_OoxA/HcnB"/>
    <property type="match status" value="1"/>
</dbReference>
<dbReference type="PRINTS" id="PR00368">
    <property type="entry name" value="FADPNR"/>
</dbReference>
<organism evidence="3 4">
    <name type="scientific">Kinneretia aquatilis</name>
    <dbReference type="NCBI Taxonomy" id="2070761"/>
    <lineage>
        <taxon>Bacteria</taxon>
        <taxon>Pseudomonadati</taxon>
        <taxon>Pseudomonadota</taxon>
        <taxon>Betaproteobacteria</taxon>
        <taxon>Burkholderiales</taxon>
        <taxon>Sphaerotilaceae</taxon>
        <taxon>Roseateles</taxon>
    </lineage>
</organism>
<keyword evidence="1" id="KW-0560">Oxidoreductase</keyword>